<protein>
    <submittedName>
        <fullName evidence="2">Uncharacterized protein LOC109724410</fullName>
    </submittedName>
</protein>
<dbReference type="GeneID" id="109724410"/>
<dbReference type="AlphaFoldDB" id="A0A6P5GLI8"/>
<evidence type="ECO:0000313" key="1">
    <source>
        <dbReference type="Proteomes" id="UP000515123"/>
    </source>
</evidence>
<gene>
    <name evidence="2" type="primary">LOC109724410</name>
</gene>
<accession>A0A6P5GLI8</accession>
<reference evidence="2" key="2">
    <citation type="submission" date="2025-08" db="UniProtKB">
        <authorList>
            <consortium name="RefSeq"/>
        </authorList>
    </citation>
    <scope>IDENTIFICATION</scope>
    <source>
        <tissue evidence="2">Leaf</tissue>
    </source>
</reference>
<dbReference type="RefSeq" id="XP_020108819.1">
    <property type="nucleotide sequence ID" value="XM_020253230.1"/>
</dbReference>
<proteinExistence type="predicted"/>
<reference evidence="1" key="1">
    <citation type="journal article" date="2015" name="Nat. Genet.">
        <title>The pineapple genome and the evolution of CAM photosynthesis.</title>
        <authorList>
            <person name="Ming R."/>
            <person name="VanBuren R."/>
            <person name="Wai C.M."/>
            <person name="Tang H."/>
            <person name="Schatz M.C."/>
            <person name="Bowers J.E."/>
            <person name="Lyons E."/>
            <person name="Wang M.L."/>
            <person name="Chen J."/>
            <person name="Biggers E."/>
            <person name="Zhang J."/>
            <person name="Huang L."/>
            <person name="Zhang L."/>
            <person name="Miao W."/>
            <person name="Zhang J."/>
            <person name="Ye Z."/>
            <person name="Miao C."/>
            <person name="Lin Z."/>
            <person name="Wang H."/>
            <person name="Zhou H."/>
            <person name="Yim W.C."/>
            <person name="Priest H.D."/>
            <person name="Zheng C."/>
            <person name="Woodhouse M."/>
            <person name="Edger P.P."/>
            <person name="Guyot R."/>
            <person name="Guo H.B."/>
            <person name="Guo H."/>
            <person name="Zheng G."/>
            <person name="Singh R."/>
            <person name="Sharma A."/>
            <person name="Min X."/>
            <person name="Zheng Y."/>
            <person name="Lee H."/>
            <person name="Gurtowski J."/>
            <person name="Sedlazeck F.J."/>
            <person name="Harkess A."/>
            <person name="McKain M.R."/>
            <person name="Liao Z."/>
            <person name="Fang J."/>
            <person name="Liu J."/>
            <person name="Zhang X."/>
            <person name="Zhang Q."/>
            <person name="Hu W."/>
            <person name="Qin Y."/>
            <person name="Wang K."/>
            <person name="Chen L.Y."/>
            <person name="Shirley N."/>
            <person name="Lin Y.R."/>
            <person name="Liu L.Y."/>
            <person name="Hernandez A.G."/>
            <person name="Wright C.L."/>
            <person name="Bulone V."/>
            <person name="Tuskan G.A."/>
            <person name="Heath K."/>
            <person name="Zee F."/>
            <person name="Moore P.H."/>
            <person name="Sunkar R."/>
            <person name="Leebens-Mack J.H."/>
            <person name="Mockler T."/>
            <person name="Bennetzen J.L."/>
            <person name="Freeling M."/>
            <person name="Sankoff D."/>
            <person name="Paterson A.H."/>
            <person name="Zhu X."/>
            <person name="Yang X."/>
            <person name="Smith J.A."/>
            <person name="Cushman J.C."/>
            <person name="Paull R.E."/>
            <person name="Yu Q."/>
        </authorList>
    </citation>
    <scope>NUCLEOTIDE SEQUENCE [LARGE SCALE GENOMIC DNA]</scope>
    <source>
        <strain evidence="1">cv. F153</strain>
    </source>
</reference>
<organism evidence="1 2">
    <name type="scientific">Ananas comosus</name>
    <name type="common">Pineapple</name>
    <name type="synonym">Ananas ananas</name>
    <dbReference type="NCBI Taxonomy" id="4615"/>
    <lineage>
        <taxon>Eukaryota</taxon>
        <taxon>Viridiplantae</taxon>
        <taxon>Streptophyta</taxon>
        <taxon>Embryophyta</taxon>
        <taxon>Tracheophyta</taxon>
        <taxon>Spermatophyta</taxon>
        <taxon>Magnoliopsida</taxon>
        <taxon>Liliopsida</taxon>
        <taxon>Poales</taxon>
        <taxon>Bromeliaceae</taxon>
        <taxon>Bromelioideae</taxon>
        <taxon>Ananas</taxon>
    </lineage>
</organism>
<evidence type="ECO:0000313" key="2">
    <source>
        <dbReference type="RefSeq" id="XP_020108819.1"/>
    </source>
</evidence>
<keyword evidence="1" id="KW-1185">Reference proteome</keyword>
<name>A0A6P5GLI8_ANACO</name>
<dbReference type="Proteomes" id="UP000515123">
    <property type="component" value="Linkage group 18"/>
</dbReference>
<sequence length="113" mass="12594">MMDALAHVKWDLESVLESLPTLPVTGHPDISSPTFGDYSDFPSTSTPVYDFSDIPSTSMPTYDFPSTSVLTHLSDVPSTSEVQFDIPSASIRPFDIPSTSEVRRDDVVYRHRR</sequence>